<comment type="similarity">
    <text evidence="2 6">Belongs to the class-I pyridoxal-phosphate-dependent aminotransferase family.</text>
</comment>
<dbReference type="PRINTS" id="PR00753">
    <property type="entry name" value="ACCSYNTHASE"/>
</dbReference>
<evidence type="ECO:0000256" key="2">
    <source>
        <dbReference type="ARBA" id="ARBA00007441"/>
    </source>
</evidence>
<evidence type="ECO:0000313" key="9">
    <source>
        <dbReference type="Proteomes" id="UP000005273"/>
    </source>
</evidence>
<dbReference type="EMBL" id="ACJX03000001">
    <property type="protein sequence ID" value="KRT35222.1"/>
    <property type="molecule type" value="Genomic_DNA"/>
</dbReference>
<dbReference type="SUPFAM" id="SSF53383">
    <property type="entry name" value="PLP-dependent transferases"/>
    <property type="match status" value="1"/>
</dbReference>
<keyword evidence="5" id="KW-0663">Pyridoxal phosphate</keyword>
<dbReference type="EC" id="2.6.1.-" evidence="6"/>
<name>A0A0T5XA82_9BACT</name>
<dbReference type="NCBIfam" id="NF005744">
    <property type="entry name" value="PRK07568.1"/>
    <property type="match status" value="1"/>
</dbReference>
<sequence>MQFSKRSYVLPASPIRKLEPYLEEALSRGVKVYPLHIGQPDVETPKGYFEALKAYNGKVLSYGRSQGELKLIDKIVEYYNNIKIPLERKDVLITNGGSEALHYAMLIVCDPGDEVIIPEPFYPSYAAFIASALGNIVPITTKAEDGFHLPAKDEIAKLITSRTKAILISNPGNPTGIVYSREELESLADIAIQNNLIIIADEVYREFVYMDSPYTSLGHIDRIRDRVVIVDSISKRYSACGARIGCLVSKNEEFMSLALKYCQSRGCPPLLEQLGAAALYDTPISYIRKVNKEYRERRDILFEGLKSIPGVICKQPDGAFYIMAKLPVLDAEKFVIWMLQDFALDDETISAAPGEGFYATPGLGKSEIRMSYALQKEDLKKAVRILAEALSVYPG</sequence>
<dbReference type="RefSeq" id="WP_057940708.1">
    <property type="nucleotide sequence ID" value="NZ_ACJX03000001.1"/>
</dbReference>
<dbReference type="InterPro" id="IPR004839">
    <property type="entry name" value="Aminotransferase_I/II_large"/>
</dbReference>
<dbReference type="STRING" id="592015.HMPREF1705_04486"/>
<dbReference type="PANTHER" id="PTHR46383">
    <property type="entry name" value="ASPARTATE AMINOTRANSFERASE"/>
    <property type="match status" value="1"/>
</dbReference>
<dbReference type="AlphaFoldDB" id="A0A0T5XA82"/>
<protein>
    <recommendedName>
        <fullName evidence="6">Aminotransferase</fullName>
        <ecNumber evidence="6">2.6.1.-</ecNumber>
    </recommendedName>
</protein>
<proteinExistence type="inferred from homology"/>
<dbReference type="CDD" id="cd00609">
    <property type="entry name" value="AAT_like"/>
    <property type="match status" value="1"/>
</dbReference>
<feature type="domain" description="Aminotransferase class I/classII large" evidence="7">
    <location>
        <begin position="32"/>
        <end position="385"/>
    </location>
</feature>
<dbReference type="InterPro" id="IPR004838">
    <property type="entry name" value="NHTrfase_class1_PyrdxlP-BS"/>
</dbReference>
<gene>
    <name evidence="8" type="ORF">HMPREF1705_04486</name>
</gene>
<evidence type="ECO:0000256" key="5">
    <source>
        <dbReference type="ARBA" id="ARBA00022898"/>
    </source>
</evidence>
<dbReference type="GO" id="GO:0030170">
    <property type="term" value="F:pyridoxal phosphate binding"/>
    <property type="evidence" value="ECO:0007669"/>
    <property type="project" value="InterPro"/>
</dbReference>
<dbReference type="InterPro" id="IPR015421">
    <property type="entry name" value="PyrdxlP-dep_Trfase_major"/>
</dbReference>
<dbReference type="Proteomes" id="UP000005273">
    <property type="component" value="Unassembled WGS sequence"/>
</dbReference>
<dbReference type="InterPro" id="IPR015424">
    <property type="entry name" value="PyrdxlP-dep_Trfase"/>
</dbReference>
<dbReference type="Pfam" id="PF00155">
    <property type="entry name" value="Aminotran_1_2"/>
    <property type="match status" value="1"/>
</dbReference>
<dbReference type="Gene3D" id="3.40.640.10">
    <property type="entry name" value="Type I PLP-dependent aspartate aminotransferase-like (Major domain)"/>
    <property type="match status" value="1"/>
</dbReference>
<dbReference type="GO" id="GO:0008483">
    <property type="term" value="F:transaminase activity"/>
    <property type="evidence" value="ECO:0007669"/>
    <property type="project" value="UniProtKB-KW"/>
</dbReference>
<evidence type="ECO:0000256" key="1">
    <source>
        <dbReference type="ARBA" id="ARBA00001933"/>
    </source>
</evidence>
<comment type="caution">
    <text evidence="8">The sequence shown here is derived from an EMBL/GenBank/DDBJ whole genome shotgun (WGS) entry which is preliminary data.</text>
</comment>
<dbReference type="PANTHER" id="PTHR46383:SF1">
    <property type="entry name" value="ASPARTATE AMINOTRANSFERASE"/>
    <property type="match status" value="1"/>
</dbReference>
<dbReference type="InterPro" id="IPR015422">
    <property type="entry name" value="PyrdxlP-dep_Trfase_small"/>
</dbReference>
<keyword evidence="9" id="KW-1185">Reference proteome</keyword>
<comment type="cofactor">
    <cofactor evidence="1 6">
        <name>pyridoxal 5'-phosphate</name>
        <dbReference type="ChEBI" id="CHEBI:597326"/>
    </cofactor>
</comment>
<evidence type="ECO:0000256" key="4">
    <source>
        <dbReference type="ARBA" id="ARBA00022679"/>
    </source>
</evidence>
<keyword evidence="4 6" id="KW-0808">Transferase</keyword>
<keyword evidence="3 6" id="KW-0032">Aminotransferase</keyword>
<evidence type="ECO:0000256" key="3">
    <source>
        <dbReference type="ARBA" id="ARBA00022576"/>
    </source>
</evidence>
<dbReference type="InterPro" id="IPR050596">
    <property type="entry name" value="AspAT/PAT-like"/>
</dbReference>
<accession>A0A0T5XA82</accession>
<evidence type="ECO:0000259" key="7">
    <source>
        <dbReference type="Pfam" id="PF00155"/>
    </source>
</evidence>
<dbReference type="PROSITE" id="PS00105">
    <property type="entry name" value="AA_TRANSFER_CLASS_1"/>
    <property type="match status" value="1"/>
</dbReference>
<organism evidence="8 9">
    <name type="scientific">Acetomicrobium hydrogeniformans ATCC BAA-1850</name>
    <dbReference type="NCBI Taxonomy" id="592015"/>
    <lineage>
        <taxon>Bacteria</taxon>
        <taxon>Thermotogati</taxon>
        <taxon>Synergistota</taxon>
        <taxon>Synergistia</taxon>
        <taxon>Synergistales</taxon>
        <taxon>Acetomicrobiaceae</taxon>
        <taxon>Acetomicrobium</taxon>
    </lineage>
</organism>
<evidence type="ECO:0000313" key="8">
    <source>
        <dbReference type="EMBL" id="KRT35222.1"/>
    </source>
</evidence>
<dbReference type="OrthoDB" id="9802328at2"/>
<reference evidence="9" key="1">
    <citation type="submission" date="2012-09" db="EMBL/GenBank/DDBJ databases">
        <authorList>
            <person name="Weinstock G."/>
            <person name="Sodergren E."/>
            <person name="Clifton S."/>
            <person name="Fulton L."/>
            <person name="Fulton B."/>
            <person name="Courtney L."/>
            <person name="Fronick C."/>
            <person name="Harrison M."/>
            <person name="Strong C."/>
            <person name="Farmer C."/>
            <person name="Delehaunty K."/>
            <person name="Markovic C."/>
            <person name="Hall O."/>
            <person name="Minx P."/>
            <person name="Tomlinson C."/>
            <person name="Mitreva M."/>
            <person name="Nelson J."/>
            <person name="Hou S."/>
            <person name="Wollam A."/>
            <person name="Pepin K.H."/>
            <person name="Johnson M."/>
            <person name="Bhonagiri V."/>
            <person name="Nash W.E."/>
            <person name="Suruliraj S."/>
            <person name="Warren W."/>
            <person name="Chinwalla A."/>
            <person name="Mardis E.R."/>
            <person name="Wilson R.K."/>
        </authorList>
    </citation>
    <scope>NUCLEOTIDE SEQUENCE [LARGE SCALE GENOMIC DNA]</scope>
    <source>
        <strain evidence="9">OS1</strain>
    </source>
</reference>
<dbReference type="Gene3D" id="3.90.1150.10">
    <property type="entry name" value="Aspartate Aminotransferase, domain 1"/>
    <property type="match status" value="1"/>
</dbReference>
<evidence type="ECO:0000256" key="6">
    <source>
        <dbReference type="RuleBase" id="RU000481"/>
    </source>
</evidence>
<dbReference type="GO" id="GO:0006520">
    <property type="term" value="P:amino acid metabolic process"/>
    <property type="evidence" value="ECO:0007669"/>
    <property type="project" value="InterPro"/>
</dbReference>